<dbReference type="HAMAP" id="MF_01161">
    <property type="entry name" value="tRNA_Ile_lys_synt"/>
    <property type="match status" value="1"/>
</dbReference>
<accession>A0A4R1QKQ5</accession>
<evidence type="ECO:0000256" key="1">
    <source>
        <dbReference type="ARBA" id="ARBA00004496"/>
    </source>
</evidence>
<dbReference type="GO" id="GO:0005737">
    <property type="term" value="C:cytoplasm"/>
    <property type="evidence" value="ECO:0007669"/>
    <property type="project" value="UniProtKB-SubCell"/>
</dbReference>
<comment type="caution">
    <text evidence="10">The sequence shown here is derived from an EMBL/GenBank/DDBJ whole genome shotgun (WGS) entry which is preliminary data.</text>
</comment>
<dbReference type="GO" id="GO:0032267">
    <property type="term" value="F:tRNA(Ile)-lysidine synthase activity"/>
    <property type="evidence" value="ECO:0007669"/>
    <property type="project" value="UniProtKB-EC"/>
</dbReference>
<dbReference type="GO" id="GO:0005524">
    <property type="term" value="F:ATP binding"/>
    <property type="evidence" value="ECO:0007669"/>
    <property type="project" value="UniProtKB-UniRule"/>
</dbReference>
<comment type="catalytic activity">
    <reaction evidence="7 8">
        <text>cytidine(34) in tRNA(Ile2) + L-lysine + ATP = lysidine(34) in tRNA(Ile2) + AMP + diphosphate + H(+)</text>
        <dbReference type="Rhea" id="RHEA:43744"/>
        <dbReference type="Rhea" id="RHEA-COMP:10625"/>
        <dbReference type="Rhea" id="RHEA-COMP:10670"/>
        <dbReference type="ChEBI" id="CHEBI:15378"/>
        <dbReference type="ChEBI" id="CHEBI:30616"/>
        <dbReference type="ChEBI" id="CHEBI:32551"/>
        <dbReference type="ChEBI" id="CHEBI:33019"/>
        <dbReference type="ChEBI" id="CHEBI:82748"/>
        <dbReference type="ChEBI" id="CHEBI:83665"/>
        <dbReference type="ChEBI" id="CHEBI:456215"/>
        <dbReference type="EC" id="6.3.4.19"/>
    </reaction>
</comment>
<comment type="domain">
    <text evidence="8">The N-terminal region contains the highly conserved SGGXDS motif, predicted to be a P-loop motif involved in ATP binding.</text>
</comment>
<dbReference type="InterPro" id="IPR015262">
    <property type="entry name" value="tRNA_Ile_lys_synt_subst-bd"/>
</dbReference>
<dbReference type="Gene3D" id="3.30.465.60">
    <property type="match status" value="1"/>
</dbReference>
<dbReference type="EMBL" id="SLUL01000017">
    <property type="protein sequence ID" value="TCL46106.1"/>
    <property type="molecule type" value="Genomic_DNA"/>
</dbReference>
<evidence type="ECO:0000313" key="11">
    <source>
        <dbReference type="Proteomes" id="UP000295658"/>
    </source>
</evidence>
<dbReference type="SUPFAM" id="SSF56037">
    <property type="entry name" value="PheT/TilS domain"/>
    <property type="match status" value="1"/>
</dbReference>
<comment type="subcellular location">
    <subcellularLocation>
        <location evidence="1 8">Cytoplasm</location>
    </subcellularLocation>
</comment>
<evidence type="ECO:0000256" key="7">
    <source>
        <dbReference type="ARBA" id="ARBA00048539"/>
    </source>
</evidence>
<dbReference type="GO" id="GO:0006400">
    <property type="term" value="P:tRNA modification"/>
    <property type="evidence" value="ECO:0007669"/>
    <property type="project" value="UniProtKB-UniRule"/>
</dbReference>
<keyword evidence="5 8" id="KW-0547">Nucleotide-binding</keyword>
<dbReference type="InterPro" id="IPR011063">
    <property type="entry name" value="TilS/TtcA_N"/>
</dbReference>
<dbReference type="CDD" id="cd01992">
    <property type="entry name" value="TilS_N"/>
    <property type="match status" value="1"/>
</dbReference>
<evidence type="ECO:0000256" key="6">
    <source>
        <dbReference type="ARBA" id="ARBA00022840"/>
    </source>
</evidence>
<dbReference type="OrthoDB" id="9807403at2"/>
<dbReference type="PANTHER" id="PTHR43033">
    <property type="entry name" value="TRNA(ILE)-LYSIDINE SYNTHASE-RELATED"/>
    <property type="match status" value="1"/>
</dbReference>
<dbReference type="Pfam" id="PF11734">
    <property type="entry name" value="TilS_C"/>
    <property type="match status" value="1"/>
</dbReference>
<dbReference type="Gene3D" id="3.40.50.620">
    <property type="entry name" value="HUPs"/>
    <property type="match status" value="1"/>
</dbReference>
<dbReference type="SMART" id="SM00977">
    <property type="entry name" value="TilS_C"/>
    <property type="match status" value="1"/>
</dbReference>
<reference evidence="10 11" key="1">
    <citation type="submission" date="2019-03" db="EMBL/GenBank/DDBJ databases">
        <title>Genomic Encyclopedia of Type Strains, Phase IV (KMG-IV): sequencing the most valuable type-strain genomes for metagenomic binning, comparative biology and taxonomic classification.</title>
        <authorList>
            <person name="Goeker M."/>
        </authorList>
    </citation>
    <scope>NUCLEOTIDE SEQUENCE [LARGE SCALE GENOMIC DNA]</scope>
    <source>
        <strain evidence="10 11">DSM 24979</strain>
    </source>
</reference>
<gene>
    <name evidence="8" type="primary">tilS</name>
    <name evidence="10" type="ORF">EDD69_11742</name>
</gene>
<feature type="binding site" evidence="8">
    <location>
        <begin position="25"/>
        <end position="30"/>
    </location>
    <ligand>
        <name>ATP</name>
        <dbReference type="ChEBI" id="CHEBI:30616"/>
    </ligand>
</feature>
<evidence type="ECO:0000256" key="3">
    <source>
        <dbReference type="ARBA" id="ARBA00022598"/>
    </source>
</evidence>
<keyword evidence="6 8" id="KW-0067">ATP-binding</keyword>
<dbReference type="Proteomes" id="UP000295658">
    <property type="component" value="Unassembled WGS sequence"/>
</dbReference>
<keyword evidence="2 8" id="KW-0963">Cytoplasm</keyword>
<evidence type="ECO:0000256" key="5">
    <source>
        <dbReference type="ARBA" id="ARBA00022741"/>
    </source>
</evidence>
<dbReference type="NCBIfam" id="TIGR02433">
    <property type="entry name" value="lysidine_TilS_C"/>
    <property type="match status" value="1"/>
</dbReference>
<evidence type="ECO:0000259" key="9">
    <source>
        <dbReference type="SMART" id="SM00977"/>
    </source>
</evidence>
<dbReference type="InterPro" id="IPR014729">
    <property type="entry name" value="Rossmann-like_a/b/a_fold"/>
</dbReference>
<dbReference type="Pfam" id="PF09179">
    <property type="entry name" value="TilS"/>
    <property type="match status" value="1"/>
</dbReference>
<dbReference type="InterPro" id="IPR012796">
    <property type="entry name" value="Lysidine-tRNA-synth_C"/>
</dbReference>
<dbReference type="SUPFAM" id="SSF82829">
    <property type="entry name" value="MesJ substrate recognition domain-like"/>
    <property type="match status" value="1"/>
</dbReference>
<evidence type="ECO:0000313" key="10">
    <source>
        <dbReference type="EMBL" id="TCL46106.1"/>
    </source>
</evidence>
<comment type="function">
    <text evidence="8">Ligates lysine onto the cytidine present at position 34 of the AUA codon-specific tRNA(Ile) that contains the anticodon CAU, in an ATP-dependent manner. Cytidine is converted to lysidine, thus changing the amino acid specificity of the tRNA from methionine to isoleucine.</text>
</comment>
<dbReference type="InterPro" id="IPR012795">
    <property type="entry name" value="tRNA_Ile_lys_synt_N"/>
</dbReference>
<keyword evidence="3 8" id="KW-0436">Ligase</keyword>
<dbReference type="AlphaFoldDB" id="A0A4R1QKQ5"/>
<name>A0A4R1QKQ5_9BACL</name>
<feature type="domain" description="Lysidine-tRNA(Ile) synthetase C-terminal" evidence="9">
    <location>
        <begin position="383"/>
        <end position="456"/>
    </location>
</feature>
<keyword evidence="4 8" id="KW-0819">tRNA processing</keyword>
<dbReference type="InterPro" id="IPR012094">
    <property type="entry name" value="tRNA_Ile_lys_synt"/>
</dbReference>
<keyword evidence="11" id="KW-1185">Reference proteome</keyword>
<sequence>MEKVRAFIEKHQLLEKRSTVVVGVSGGPDSLALLHFFWTMKEQLDLTIIAAHVDHMFRGKQSEEDMHFVKHFCEKFGIICEAIQVNVQEHMNRFQLGAQEAARECRYRFFDQVMRKYNAHYLALAHHGDDQIETILMRLVRGSLPRGYAGIPIKRPFSTGYIIRPFLCIDREEIERYCRIYQLEPRRDPSNDKDDYTRNRFRHHVLPFLKKENIHVHEHFQRFSEMMSEDEAFLEELTIQAMNNVIKKQQDCVEIEIPPFLAMPKPLQRRGIQLILNYLYRNIPSSLSSVHINNALFFLNRQHPSGVLHFPNGLKLIRKYHIGLFTFDSNEKEVDAYNFEMNIPGTLHLPNGFVMISEFWGQYPKERHHHLFIVDPDLISLPLRVRTRKAGDRMEMKGMRGTKKISRIFIDEKVPLNERNLWPIVEDAQGRIIWLPGLKKSVYEATDVTKNRYIVLHYKKQ</sequence>
<evidence type="ECO:0000256" key="4">
    <source>
        <dbReference type="ARBA" id="ARBA00022694"/>
    </source>
</evidence>
<comment type="similarity">
    <text evidence="8">Belongs to the tRNA(Ile)-lysidine synthase family.</text>
</comment>
<dbReference type="SUPFAM" id="SSF52402">
    <property type="entry name" value="Adenine nucleotide alpha hydrolases-like"/>
    <property type="match status" value="1"/>
</dbReference>
<proteinExistence type="inferred from homology"/>
<dbReference type="EC" id="6.3.4.19" evidence="8"/>
<dbReference type="Pfam" id="PF01171">
    <property type="entry name" value="ATP_bind_3"/>
    <property type="match status" value="1"/>
</dbReference>
<dbReference type="NCBIfam" id="TIGR02432">
    <property type="entry name" value="lysidine_TilS_N"/>
    <property type="match status" value="1"/>
</dbReference>
<dbReference type="RefSeq" id="WP_132949403.1">
    <property type="nucleotide sequence ID" value="NZ_BSVG01000014.1"/>
</dbReference>
<organism evidence="10 11">
    <name type="scientific">Thermolongibacillus altinsuensis</name>
    <dbReference type="NCBI Taxonomy" id="575256"/>
    <lineage>
        <taxon>Bacteria</taxon>
        <taxon>Bacillati</taxon>
        <taxon>Bacillota</taxon>
        <taxon>Bacilli</taxon>
        <taxon>Bacillales</taxon>
        <taxon>Anoxybacillaceae</taxon>
        <taxon>Thermolongibacillus</taxon>
    </lineage>
</organism>
<evidence type="ECO:0000256" key="8">
    <source>
        <dbReference type="HAMAP-Rule" id="MF_01161"/>
    </source>
</evidence>
<evidence type="ECO:0000256" key="2">
    <source>
        <dbReference type="ARBA" id="ARBA00022490"/>
    </source>
</evidence>
<protein>
    <recommendedName>
        <fullName evidence="8">tRNA(Ile)-lysidine synthase</fullName>
        <ecNumber evidence="8">6.3.4.19</ecNumber>
    </recommendedName>
    <alternativeName>
        <fullName evidence="8">tRNA(Ile)-2-lysyl-cytidine synthase</fullName>
    </alternativeName>
    <alternativeName>
        <fullName evidence="8">tRNA(Ile)-lysidine synthetase</fullName>
    </alternativeName>
</protein>
<dbReference type="PANTHER" id="PTHR43033:SF1">
    <property type="entry name" value="TRNA(ILE)-LYSIDINE SYNTHASE-RELATED"/>
    <property type="match status" value="1"/>
</dbReference>